<feature type="region of interest" description="Disordered" evidence="1">
    <location>
        <begin position="289"/>
        <end position="308"/>
    </location>
</feature>
<keyword evidence="3" id="KW-1185">Reference proteome</keyword>
<evidence type="ECO:0000256" key="1">
    <source>
        <dbReference type="SAM" id="MobiDB-lite"/>
    </source>
</evidence>
<sequence>MVNKAVKTVNILLELDPHNLSNIRPEGFPGSPDPPMLNSPATNSMSLSASKWSDSKQIREGFKTEHLLYETHTETPIRSSVVTSLHSYRSDEISSPIATPLWDLPPDLYWAVKPHATTSSLNISLSHFPPRLHGPLRTGPWYTGRDPSRSDDPFDTLFTRQEWDSLCEQEEQRKRDEMTTTRARGSHDLQPSEAPTNGGPAPSVVAVAPSPSLALLPSTRTCKTIKVKAKGGRTRAVTLWCKGRVMRGKAAGQHKTATRKRKSTIHAEKSLKPKPRQLGVAVEEGDFQPLSGDYLGSHRGVAGHKTPR</sequence>
<gene>
    <name evidence="2" type="ORF">V5O48_003914</name>
</gene>
<protein>
    <submittedName>
        <fullName evidence="2">Uncharacterized protein</fullName>
    </submittedName>
</protein>
<dbReference type="EMBL" id="JBAHYK010000120">
    <property type="protein sequence ID" value="KAL0578096.1"/>
    <property type="molecule type" value="Genomic_DNA"/>
</dbReference>
<evidence type="ECO:0000313" key="2">
    <source>
        <dbReference type="EMBL" id="KAL0578096.1"/>
    </source>
</evidence>
<feature type="region of interest" description="Disordered" evidence="1">
    <location>
        <begin position="165"/>
        <end position="200"/>
    </location>
</feature>
<name>A0ABR3FRN0_9AGAR</name>
<accession>A0ABR3FRN0</accession>
<feature type="compositionally biased region" description="Basic and acidic residues" evidence="1">
    <location>
        <begin position="170"/>
        <end position="179"/>
    </location>
</feature>
<dbReference type="Proteomes" id="UP001465976">
    <property type="component" value="Unassembled WGS sequence"/>
</dbReference>
<feature type="region of interest" description="Disordered" evidence="1">
    <location>
        <begin position="23"/>
        <end position="45"/>
    </location>
</feature>
<proteinExistence type="predicted"/>
<reference evidence="2 3" key="1">
    <citation type="submission" date="2024-02" db="EMBL/GenBank/DDBJ databases">
        <title>A draft genome for the cacao thread blight pathogen Marasmius crinis-equi.</title>
        <authorList>
            <person name="Cohen S.P."/>
            <person name="Baruah I.K."/>
            <person name="Amoako-Attah I."/>
            <person name="Bukari Y."/>
            <person name="Meinhardt L.W."/>
            <person name="Bailey B.A."/>
        </authorList>
    </citation>
    <scope>NUCLEOTIDE SEQUENCE [LARGE SCALE GENOMIC DNA]</scope>
    <source>
        <strain evidence="2 3">GH-76</strain>
    </source>
</reference>
<organism evidence="2 3">
    <name type="scientific">Marasmius crinis-equi</name>
    <dbReference type="NCBI Taxonomy" id="585013"/>
    <lineage>
        <taxon>Eukaryota</taxon>
        <taxon>Fungi</taxon>
        <taxon>Dikarya</taxon>
        <taxon>Basidiomycota</taxon>
        <taxon>Agaricomycotina</taxon>
        <taxon>Agaricomycetes</taxon>
        <taxon>Agaricomycetidae</taxon>
        <taxon>Agaricales</taxon>
        <taxon>Marasmiineae</taxon>
        <taxon>Marasmiaceae</taxon>
        <taxon>Marasmius</taxon>
    </lineage>
</organism>
<comment type="caution">
    <text evidence="2">The sequence shown here is derived from an EMBL/GenBank/DDBJ whole genome shotgun (WGS) entry which is preliminary data.</text>
</comment>
<feature type="region of interest" description="Disordered" evidence="1">
    <location>
        <begin position="248"/>
        <end position="278"/>
    </location>
</feature>
<evidence type="ECO:0000313" key="3">
    <source>
        <dbReference type="Proteomes" id="UP001465976"/>
    </source>
</evidence>